<evidence type="ECO:0000313" key="2">
    <source>
        <dbReference type="EMBL" id="QFY63836.1"/>
    </source>
</evidence>
<keyword evidence="2" id="KW-0614">Plasmid</keyword>
<feature type="signal peptide" evidence="1">
    <location>
        <begin position="1"/>
        <end position="24"/>
    </location>
</feature>
<keyword evidence="1" id="KW-0732">Signal</keyword>
<evidence type="ECO:0000256" key="1">
    <source>
        <dbReference type="SAM" id="SignalP"/>
    </source>
</evidence>
<dbReference type="AlphaFoldDB" id="A0A5Q0CDF9"/>
<dbReference type="Proteomes" id="UP000326881">
    <property type="component" value="Plasmid unnamed"/>
</dbReference>
<dbReference type="EMBL" id="CP043499">
    <property type="protein sequence ID" value="QFY63836.1"/>
    <property type="molecule type" value="Genomic_DNA"/>
</dbReference>
<organism evidence="2 3">
    <name type="scientific">Rhizobium grahamii</name>
    <dbReference type="NCBI Taxonomy" id="1120045"/>
    <lineage>
        <taxon>Bacteria</taxon>
        <taxon>Pseudomonadati</taxon>
        <taxon>Pseudomonadota</taxon>
        <taxon>Alphaproteobacteria</taxon>
        <taxon>Hyphomicrobiales</taxon>
        <taxon>Rhizobiaceae</taxon>
        <taxon>Rhizobium/Agrobacterium group</taxon>
        <taxon>Rhizobium</taxon>
    </lineage>
</organism>
<proteinExistence type="predicted"/>
<sequence>MLRTKMLAMTVSISFSLATTPGLAHNLASPDQNRSASRTLFLNALELPALHAFISPPVLRG</sequence>
<keyword evidence="3" id="KW-1185">Reference proteome</keyword>
<dbReference type="KEGG" id="rgr:FZ934_26865"/>
<dbReference type="RefSeq" id="WP_153273783.1">
    <property type="nucleotide sequence ID" value="NZ_CP043499.1"/>
</dbReference>
<geneLocation type="plasmid" evidence="2 3">
    <name>unnamed</name>
</geneLocation>
<evidence type="ECO:0000313" key="3">
    <source>
        <dbReference type="Proteomes" id="UP000326881"/>
    </source>
</evidence>
<accession>A0A5Q0CDF9</accession>
<name>A0A5Q0CDF9_9HYPH</name>
<reference evidence="2 3" key="1">
    <citation type="submission" date="2019-08" db="EMBL/GenBank/DDBJ databases">
        <title>Prosopis cineraria nodule microbiome.</title>
        <authorList>
            <person name="Ali R."/>
            <person name="Chaluvadi S.R."/>
            <person name="Wang X."/>
        </authorList>
    </citation>
    <scope>NUCLEOTIDE SEQUENCE [LARGE SCALE GENOMIC DNA]</scope>
    <source>
        <strain evidence="2 3">BG7</strain>
        <plasmid evidence="2 3">unnamed</plasmid>
    </source>
</reference>
<feature type="chain" id="PRO_5024978210" evidence="1">
    <location>
        <begin position="25"/>
        <end position="61"/>
    </location>
</feature>
<protein>
    <submittedName>
        <fullName evidence="2">Uncharacterized protein</fullName>
    </submittedName>
</protein>
<gene>
    <name evidence="2" type="ORF">FZ934_26865</name>
</gene>